<organism evidence="2 3">
    <name type="scientific">Pontibacter qinzhouensis</name>
    <dbReference type="NCBI Taxonomy" id="2603253"/>
    <lineage>
        <taxon>Bacteria</taxon>
        <taxon>Pseudomonadati</taxon>
        <taxon>Bacteroidota</taxon>
        <taxon>Cytophagia</taxon>
        <taxon>Cytophagales</taxon>
        <taxon>Hymenobacteraceae</taxon>
        <taxon>Pontibacter</taxon>
    </lineage>
</organism>
<keyword evidence="1" id="KW-0732">Signal</keyword>
<reference evidence="2 3" key="1">
    <citation type="submission" date="2019-08" db="EMBL/GenBank/DDBJ databases">
        <authorList>
            <person name="Shi S."/>
        </authorList>
    </citation>
    <scope>NUCLEOTIDE SEQUENCE [LARGE SCALE GENOMIC DNA]</scope>
    <source>
        <strain evidence="2 3">GY10130</strain>
    </source>
</reference>
<gene>
    <name evidence="2" type="ORF">FVR03_20025</name>
</gene>
<proteinExistence type="predicted"/>
<dbReference type="EMBL" id="VRTY01000102">
    <property type="protein sequence ID" value="TXK31130.1"/>
    <property type="molecule type" value="Genomic_DNA"/>
</dbReference>
<feature type="signal peptide" evidence="1">
    <location>
        <begin position="1"/>
        <end position="26"/>
    </location>
</feature>
<name>A0A5C8J5K8_9BACT</name>
<evidence type="ECO:0000256" key="1">
    <source>
        <dbReference type="SAM" id="SignalP"/>
    </source>
</evidence>
<sequence length="227" mass="25993">MKGYPYSTLLSLLLLLAAGFHQPAQAQDPVTEAIKAGVKKVIVAIDLQVQRLQNETIWLQNAQKVLENKLSELRLTEMAQWTDRQRALYADYYQELRKVKAAIAYSRRVRNIIQAQAALVAEYRRASRLFRQDRNFSPPELDYLQKVYSDILEESTKNLDQVLLLVSSFSTQMSDAARLELIGQAAGRLEQNYSDLREFNAQAVQLSLQRAKSRNNLQTVRSLYGLN</sequence>
<accession>A0A5C8J5K8</accession>
<evidence type="ECO:0000313" key="3">
    <source>
        <dbReference type="Proteomes" id="UP000321926"/>
    </source>
</evidence>
<dbReference type="Proteomes" id="UP000321926">
    <property type="component" value="Unassembled WGS sequence"/>
</dbReference>
<dbReference type="AlphaFoldDB" id="A0A5C8J5K8"/>
<keyword evidence="3" id="KW-1185">Reference proteome</keyword>
<feature type="chain" id="PRO_5022950075" evidence="1">
    <location>
        <begin position="27"/>
        <end position="227"/>
    </location>
</feature>
<dbReference type="OrthoDB" id="793529at2"/>
<evidence type="ECO:0000313" key="2">
    <source>
        <dbReference type="EMBL" id="TXK31130.1"/>
    </source>
</evidence>
<protein>
    <submittedName>
        <fullName evidence="2">Conjugal transfer protein TraI</fullName>
    </submittedName>
</protein>
<comment type="caution">
    <text evidence="2">The sequence shown here is derived from an EMBL/GenBank/DDBJ whole genome shotgun (WGS) entry which is preliminary data.</text>
</comment>